<evidence type="ECO:0000256" key="1">
    <source>
        <dbReference type="SAM" id="MobiDB-lite"/>
    </source>
</evidence>
<reference evidence="4" key="1">
    <citation type="journal article" date="2011" name="Genome Res.">
        <title>Phylogeny-wide analysis of social amoeba genomes highlights ancient origins for complex intercellular communication.</title>
        <authorList>
            <person name="Heidel A.J."/>
            <person name="Lawal H.M."/>
            <person name="Felder M."/>
            <person name="Schilde C."/>
            <person name="Helps N.R."/>
            <person name="Tunggal B."/>
            <person name="Rivero F."/>
            <person name="John U."/>
            <person name="Schleicher M."/>
            <person name="Eichinger L."/>
            <person name="Platzer M."/>
            <person name="Noegel A.A."/>
            <person name="Schaap P."/>
            <person name="Gloeckner G."/>
        </authorList>
    </citation>
    <scope>NUCLEOTIDE SEQUENCE [LARGE SCALE GENOMIC DNA]</scope>
    <source>
        <strain evidence="4">SH3</strain>
    </source>
</reference>
<dbReference type="KEGG" id="dfa:DFA_06019"/>
<dbReference type="RefSeq" id="XP_004361732.1">
    <property type="nucleotide sequence ID" value="XM_004361675.1"/>
</dbReference>
<keyword evidence="4" id="KW-1185">Reference proteome</keyword>
<dbReference type="Pfam" id="PF12705">
    <property type="entry name" value="PDDEXK_1"/>
    <property type="match status" value="1"/>
</dbReference>
<dbReference type="EMBL" id="GL883007">
    <property type="protein sequence ID" value="EGG23881.1"/>
    <property type="molecule type" value="Genomic_DNA"/>
</dbReference>
<dbReference type="SUPFAM" id="SSF52980">
    <property type="entry name" value="Restriction endonuclease-like"/>
    <property type="match status" value="1"/>
</dbReference>
<evidence type="ECO:0000313" key="3">
    <source>
        <dbReference type="EMBL" id="EGG23881.1"/>
    </source>
</evidence>
<dbReference type="InterPro" id="IPR038726">
    <property type="entry name" value="PDDEXK_AddAB-type"/>
</dbReference>
<proteinExistence type="predicted"/>
<feature type="domain" description="PD-(D/E)XK endonuclease-like" evidence="2">
    <location>
        <begin position="116"/>
        <end position="249"/>
    </location>
</feature>
<dbReference type="InterPro" id="IPR011604">
    <property type="entry name" value="PDDEXK-like_dom_sf"/>
</dbReference>
<dbReference type="InterPro" id="IPR011335">
    <property type="entry name" value="Restrct_endonuc-II-like"/>
</dbReference>
<feature type="compositionally biased region" description="Low complexity" evidence="1">
    <location>
        <begin position="336"/>
        <end position="354"/>
    </location>
</feature>
<dbReference type="AlphaFoldDB" id="F4PJV7"/>
<dbReference type="GO" id="GO:0006281">
    <property type="term" value="P:DNA repair"/>
    <property type="evidence" value="ECO:0007669"/>
    <property type="project" value="UniProtKB-ARBA"/>
</dbReference>
<sequence>MTSNVLSSAAAKISRVMKYGQRFYSIPSNYKLGGSAAASGGGGGEDQPPLLLPSVTTILRMINKPFLINWEKSVMIQAIKEHYTTSKPAAFQSSAEEHQWLDSIITSSKSRAEEIKNEASTFGTRAHEWIDKKIDLKGEDGELLPREGQEGEEEETPEDLKNLAIAFQDWKKESGLTLERRDTIVWSEKYGYAGAVDAVGRTKDGQLVAIDWKTSSMISNEYALQVAAYAKALEELTGEVIKEAWIVRFHKKLPLYETKQVKDIDRSFQTFLGTLELWKTYNENDLYLDLKSNTKLSNSNDFFFQTNNNTSTNNNINNINVYTPTQKNYNNKKDQSTASSPTQQQSSSVNTTTATEQLQQDLINQQQQSTFSLPKQPPRYIVKNKGLAI</sequence>
<dbReference type="Gene3D" id="3.90.320.10">
    <property type="match status" value="1"/>
</dbReference>
<accession>F4PJV7</accession>
<dbReference type="OrthoDB" id="19044at2759"/>
<dbReference type="GeneID" id="14876075"/>
<evidence type="ECO:0000259" key="2">
    <source>
        <dbReference type="Pfam" id="PF12705"/>
    </source>
</evidence>
<protein>
    <recommendedName>
        <fullName evidence="2">PD-(D/E)XK endonuclease-like domain-containing protein</fullName>
    </recommendedName>
</protein>
<dbReference type="Proteomes" id="UP000007797">
    <property type="component" value="Unassembled WGS sequence"/>
</dbReference>
<organism evidence="3 4">
    <name type="scientific">Cavenderia fasciculata</name>
    <name type="common">Slime mold</name>
    <name type="synonym">Dictyostelium fasciculatum</name>
    <dbReference type="NCBI Taxonomy" id="261658"/>
    <lineage>
        <taxon>Eukaryota</taxon>
        <taxon>Amoebozoa</taxon>
        <taxon>Evosea</taxon>
        <taxon>Eumycetozoa</taxon>
        <taxon>Dictyostelia</taxon>
        <taxon>Acytosteliales</taxon>
        <taxon>Cavenderiaceae</taxon>
        <taxon>Cavenderia</taxon>
    </lineage>
</organism>
<feature type="region of interest" description="Disordered" evidence="1">
    <location>
        <begin position="323"/>
        <end position="354"/>
    </location>
</feature>
<gene>
    <name evidence="3" type="ORF">DFA_06019</name>
</gene>
<name>F4PJV7_CACFS</name>
<evidence type="ECO:0000313" key="4">
    <source>
        <dbReference type="Proteomes" id="UP000007797"/>
    </source>
</evidence>